<evidence type="ECO:0000313" key="2">
    <source>
        <dbReference type="EMBL" id="MRX22164.1"/>
    </source>
</evidence>
<gene>
    <name evidence="2" type="primary">cas8b</name>
    <name evidence="2" type="ORF">GJR96_09375</name>
</gene>
<sequence>MLKPEEFKQTYEGDLVDELPDSPITSLRKLQFLYGKLYTLATAGGGQYAPYLTPDAAGDLVDTEGSLIVVRVDLSGDESQLADDDRGPVWVTRYTDDRVEKVAHSKYPAARGIDHSITHQAGRNSDPEKLGRYAVERLSKWATDDVVQGTAANSEQGWIVNELANLGDDEDVAERIKEAVDAELGGESTTALLTVQVRRSEDEEYRWPSDIDVFLEAMRRRKLSKLVSKGQASDSSGKATDLITGQRTRTVGTSEDPQNYYLGKQLEKFPGLDPDEAWRTHPVSEDAAVTMMNSETFVEACTYRTFGAKVYCLPYFFGTPTPEKAIKLYALLHQAATADDGMTPVEQMYNNVGVSDDTLRFYVSAVMPHQMSRYDVFGESMNGRLLYPVALEQAHDAIVLTSAFDSDDDWTAPMPTHEKWDLLVPAESRLHSVSNGWYFAQTFAKRDDTDASADDPRIGALVSVLSGDSINVQTLLGEYVDRIIAEEGEEFPSFQVAGQFAQLCALASTDLDLLDADDEHMQPITREPTYEIPDSNMHQTEPAIADGGTPTAKLASFIKDTPALSQDSDTPVTDQRRGAFLLGALVGAVGNYQDYSEGRSTTVVDQYPVKSITQARVKKVTQEAIAKTLTYTRQEKKQGVSYGGTKFDHIVDQLRETILETDPEDWEIDTDDLRFYYALGVTYGMNDRKKSTNNTADNNEDN</sequence>
<reference evidence="2 3" key="1">
    <citation type="submission" date="2019-11" db="EMBL/GenBank/DDBJ databases">
        <title>Whole genome sequence of Haloferax sp. MBLA0076.</title>
        <authorList>
            <person name="Seo M.-J."/>
            <person name="Cho E.-S."/>
        </authorList>
    </citation>
    <scope>NUCLEOTIDE SEQUENCE [LARGE SCALE GENOMIC DNA]</scope>
    <source>
        <strain evidence="2 3">MBLA0076</strain>
    </source>
</reference>
<dbReference type="InterPro" id="IPR013389">
    <property type="entry name" value="CRISPR-assoc_prot_Cas8b"/>
</dbReference>
<dbReference type="Pfam" id="PF09484">
    <property type="entry name" value="Cas_TM1802"/>
    <property type="match status" value="2"/>
</dbReference>
<feature type="compositionally biased region" description="Polar residues" evidence="1">
    <location>
        <begin position="230"/>
        <end position="257"/>
    </location>
</feature>
<name>A0A6A8GFL5_9EURY</name>
<dbReference type="RefSeq" id="WP_151163987.1">
    <property type="nucleotide sequence ID" value="NZ_WKJO01000001.1"/>
</dbReference>
<keyword evidence="3" id="KW-1185">Reference proteome</keyword>
<evidence type="ECO:0000256" key="1">
    <source>
        <dbReference type="SAM" id="MobiDB-lite"/>
    </source>
</evidence>
<dbReference type="AlphaFoldDB" id="A0A6A8GFL5"/>
<dbReference type="EMBL" id="WKJO01000001">
    <property type="protein sequence ID" value="MRX22164.1"/>
    <property type="molecule type" value="Genomic_DNA"/>
</dbReference>
<comment type="caution">
    <text evidence="2">The sequence shown here is derived from an EMBL/GenBank/DDBJ whole genome shotgun (WGS) entry which is preliminary data.</text>
</comment>
<proteinExistence type="predicted"/>
<evidence type="ECO:0000313" key="3">
    <source>
        <dbReference type="Proteomes" id="UP000439022"/>
    </source>
</evidence>
<dbReference type="Proteomes" id="UP000439022">
    <property type="component" value="Unassembled WGS sequence"/>
</dbReference>
<protein>
    <submittedName>
        <fullName evidence="2">Type I-B CRISPR-associated protein Cas8b/Csh1</fullName>
    </submittedName>
</protein>
<feature type="region of interest" description="Disordered" evidence="1">
    <location>
        <begin position="229"/>
        <end position="257"/>
    </location>
</feature>
<dbReference type="InterPro" id="IPR013420">
    <property type="entry name" value="CRISPR-assoc_prot_Cas8b/Csh1_C"/>
</dbReference>
<dbReference type="NCBIfam" id="TIGR02591">
    <property type="entry name" value="cas_Csh1"/>
    <property type="match status" value="1"/>
</dbReference>
<accession>A0A6A8GFL5</accession>
<organism evidence="2 3">
    <name type="scientific">Haloferax litoreum</name>
    <dbReference type="NCBI Taxonomy" id="2666140"/>
    <lineage>
        <taxon>Archaea</taxon>
        <taxon>Methanobacteriati</taxon>
        <taxon>Methanobacteriota</taxon>
        <taxon>Stenosarchaea group</taxon>
        <taxon>Halobacteria</taxon>
        <taxon>Halobacteriales</taxon>
        <taxon>Haloferacaceae</taxon>
        <taxon>Haloferax</taxon>
    </lineage>
</organism>